<dbReference type="AlphaFoldDB" id="A0A026WUU6"/>
<proteinExistence type="predicted"/>
<protein>
    <submittedName>
        <fullName evidence="2">Uncharacterized protein</fullName>
    </submittedName>
</protein>
<evidence type="ECO:0000313" key="3">
    <source>
        <dbReference type="Proteomes" id="UP000053097"/>
    </source>
</evidence>
<sequence>MLAQLFLGEKTLASRTTELLVLEGIHTAQLTQRLHGHRLVVARGVLLLLLLLDVHRVHRLVVVLLVRRLGHRALRLDDVINNRVTYRDLRQILLENAFVDGLAYFFMRYHAFLYGVVHARQRKRHVLLALVSLHPTGGHAGRATSARSYRDALHGSGEPSFTSS</sequence>
<dbReference type="EMBL" id="KK107088">
    <property type="protein sequence ID" value="EZA59787.1"/>
    <property type="molecule type" value="Genomic_DNA"/>
</dbReference>
<evidence type="ECO:0000313" key="2">
    <source>
        <dbReference type="EMBL" id="EZA59787.1"/>
    </source>
</evidence>
<feature type="region of interest" description="Disordered" evidence="1">
    <location>
        <begin position="138"/>
        <end position="164"/>
    </location>
</feature>
<keyword evidence="3" id="KW-1185">Reference proteome</keyword>
<dbReference type="Proteomes" id="UP000053097">
    <property type="component" value="Unassembled WGS sequence"/>
</dbReference>
<evidence type="ECO:0000256" key="1">
    <source>
        <dbReference type="SAM" id="MobiDB-lite"/>
    </source>
</evidence>
<reference evidence="2 3" key="1">
    <citation type="journal article" date="2014" name="Curr. Biol.">
        <title>The genome of the clonal raider ant Cerapachys biroi.</title>
        <authorList>
            <person name="Oxley P.R."/>
            <person name="Ji L."/>
            <person name="Fetter-Pruneda I."/>
            <person name="McKenzie S.K."/>
            <person name="Li C."/>
            <person name="Hu H."/>
            <person name="Zhang G."/>
            <person name="Kronauer D.J."/>
        </authorList>
    </citation>
    <scope>NUCLEOTIDE SEQUENCE [LARGE SCALE GENOMIC DNA]</scope>
</reference>
<gene>
    <name evidence="2" type="ORF">X777_14359</name>
</gene>
<organism evidence="2 3">
    <name type="scientific">Ooceraea biroi</name>
    <name type="common">Clonal raider ant</name>
    <name type="synonym">Cerapachys biroi</name>
    <dbReference type="NCBI Taxonomy" id="2015173"/>
    <lineage>
        <taxon>Eukaryota</taxon>
        <taxon>Metazoa</taxon>
        <taxon>Ecdysozoa</taxon>
        <taxon>Arthropoda</taxon>
        <taxon>Hexapoda</taxon>
        <taxon>Insecta</taxon>
        <taxon>Pterygota</taxon>
        <taxon>Neoptera</taxon>
        <taxon>Endopterygota</taxon>
        <taxon>Hymenoptera</taxon>
        <taxon>Apocrita</taxon>
        <taxon>Aculeata</taxon>
        <taxon>Formicoidea</taxon>
        <taxon>Formicidae</taxon>
        <taxon>Dorylinae</taxon>
        <taxon>Ooceraea</taxon>
    </lineage>
</organism>
<name>A0A026WUU6_OOCBI</name>
<accession>A0A026WUU6</accession>